<organism evidence="5 6">
    <name type="scientific">Natrialba aegyptia DSM 13077</name>
    <dbReference type="NCBI Taxonomy" id="1227491"/>
    <lineage>
        <taxon>Archaea</taxon>
        <taxon>Methanobacteriati</taxon>
        <taxon>Methanobacteriota</taxon>
        <taxon>Stenosarchaea group</taxon>
        <taxon>Halobacteria</taxon>
        <taxon>Halobacteriales</taxon>
        <taxon>Natrialbaceae</taxon>
        <taxon>Natrialba</taxon>
    </lineage>
</organism>
<feature type="region of interest" description="Disordered" evidence="3">
    <location>
        <begin position="120"/>
        <end position="227"/>
    </location>
</feature>
<proteinExistence type="inferred from homology"/>
<evidence type="ECO:0000259" key="4">
    <source>
        <dbReference type="PROSITE" id="PS01031"/>
    </source>
</evidence>
<gene>
    <name evidence="5" type="ORF">C480_06441</name>
</gene>
<dbReference type="Gene3D" id="2.60.40.790">
    <property type="match status" value="1"/>
</dbReference>
<sequence length="227" mass="24284">MNKPSLGSSITHVLYRQLGRASGRIQNQRSLPVDLLENDDSYLVVFDAPGAEPDDVQVRYMDGTVKISVDRFRPFRDSYEMRFPGRGTNLSGTADLPADAVVDPNAGTATLSDTGSLRIEIPKASTLQEPAADDIELDDTRPSDGTPPDELDDAHDTHDTTTETTTTNTTDATPPSADASSGTTTTTTTTNVDRDPNPNPNHNTTTTATDSQSTDIDSTPSSELALE</sequence>
<feature type="compositionally biased region" description="Low complexity" evidence="3">
    <location>
        <begin position="200"/>
        <end position="227"/>
    </location>
</feature>
<comment type="caution">
    <text evidence="5">The sequence shown here is derived from an EMBL/GenBank/DDBJ whole genome shotgun (WGS) entry which is preliminary data.</text>
</comment>
<dbReference type="PROSITE" id="PS01031">
    <property type="entry name" value="SHSP"/>
    <property type="match status" value="1"/>
</dbReference>
<dbReference type="CDD" id="cd06464">
    <property type="entry name" value="ACD_sHsps-like"/>
    <property type="match status" value="1"/>
</dbReference>
<keyword evidence="6" id="KW-1185">Reference proteome</keyword>
<name>M0BA23_9EURY</name>
<dbReference type="AlphaFoldDB" id="M0BA23"/>
<evidence type="ECO:0000313" key="6">
    <source>
        <dbReference type="Proteomes" id="UP000011591"/>
    </source>
</evidence>
<dbReference type="SUPFAM" id="SSF49764">
    <property type="entry name" value="HSP20-like chaperones"/>
    <property type="match status" value="1"/>
</dbReference>
<dbReference type="EMBL" id="AOIP01000015">
    <property type="protein sequence ID" value="ELZ07670.1"/>
    <property type="molecule type" value="Genomic_DNA"/>
</dbReference>
<dbReference type="InterPro" id="IPR002068">
    <property type="entry name" value="A-crystallin/Hsp20_dom"/>
</dbReference>
<comment type="similarity">
    <text evidence="1 2">Belongs to the small heat shock protein (HSP20) family.</text>
</comment>
<evidence type="ECO:0000256" key="1">
    <source>
        <dbReference type="PROSITE-ProRule" id="PRU00285"/>
    </source>
</evidence>
<keyword evidence="5" id="KW-0346">Stress response</keyword>
<dbReference type="RefSeq" id="WP_006664797.1">
    <property type="nucleotide sequence ID" value="NZ_AOIP01000015.1"/>
</dbReference>
<evidence type="ECO:0000256" key="3">
    <source>
        <dbReference type="SAM" id="MobiDB-lite"/>
    </source>
</evidence>
<evidence type="ECO:0000256" key="2">
    <source>
        <dbReference type="RuleBase" id="RU003616"/>
    </source>
</evidence>
<dbReference type="Pfam" id="PF00011">
    <property type="entry name" value="HSP20"/>
    <property type="match status" value="1"/>
</dbReference>
<dbReference type="InterPro" id="IPR008978">
    <property type="entry name" value="HSP20-like_chaperone"/>
</dbReference>
<feature type="compositionally biased region" description="Low complexity" evidence="3">
    <location>
        <begin position="162"/>
        <end position="191"/>
    </location>
</feature>
<feature type="domain" description="SHSP" evidence="4">
    <location>
        <begin position="24"/>
        <end position="138"/>
    </location>
</feature>
<dbReference type="PATRIC" id="fig|1227491.4.peg.1332"/>
<accession>M0BA23</accession>
<protein>
    <submittedName>
        <fullName evidence="5">Heat shock protein Hsp20</fullName>
    </submittedName>
</protein>
<evidence type="ECO:0000313" key="5">
    <source>
        <dbReference type="EMBL" id="ELZ07670.1"/>
    </source>
</evidence>
<reference evidence="5 6" key="1">
    <citation type="journal article" date="2014" name="PLoS Genet.">
        <title>Phylogenetically driven sequencing of extremely halophilic archaea reveals strategies for static and dynamic osmo-response.</title>
        <authorList>
            <person name="Becker E.A."/>
            <person name="Seitzer P.M."/>
            <person name="Tritt A."/>
            <person name="Larsen D."/>
            <person name="Krusor M."/>
            <person name="Yao A.I."/>
            <person name="Wu D."/>
            <person name="Madern D."/>
            <person name="Eisen J.A."/>
            <person name="Darling A.E."/>
            <person name="Facciotti M.T."/>
        </authorList>
    </citation>
    <scope>NUCLEOTIDE SEQUENCE [LARGE SCALE GENOMIC DNA]</scope>
    <source>
        <strain evidence="5 6">DSM 13077</strain>
    </source>
</reference>
<dbReference type="Proteomes" id="UP000011591">
    <property type="component" value="Unassembled WGS sequence"/>
</dbReference>